<dbReference type="RefSeq" id="WP_377358800.1">
    <property type="nucleotide sequence ID" value="NZ_JBHTCM010000010.1"/>
</dbReference>
<reference evidence="3" key="1">
    <citation type="journal article" date="2019" name="Int. J. Syst. Evol. Microbiol.">
        <title>The Global Catalogue of Microorganisms (GCM) 10K type strain sequencing project: providing services to taxonomists for standard genome sequencing and annotation.</title>
        <authorList>
            <consortium name="The Broad Institute Genomics Platform"/>
            <consortium name="The Broad Institute Genome Sequencing Center for Infectious Disease"/>
            <person name="Wu L."/>
            <person name="Ma J."/>
        </authorList>
    </citation>
    <scope>NUCLEOTIDE SEQUENCE [LARGE SCALE GENOMIC DNA]</scope>
    <source>
        <strain evidence="3">CGMCC 1.16275</strain>
    </source>
</reference>
<comment type="similarity">
    <text evidence="1">Belongs to the phD/YefM antitoxin family.</text>
</comment>
<evidence type="ECO:0000313" key="2">
    <source>
        <dbReference type="EMBL" id="MFC7333613.1"/>
    </source>
</evidence>
<gene>
    <name evidence="2" type="ORF">ACFQPS_10605</name>
</gene>
<comment type="caution">
    <text evidence="2">The sequence shown here is derived from an EMBL/GenBank/DDBJ whole genome shotgun (WGS) entry which is preliminary data.</text>
</comment>
<dbReference type="SUPFAM" id="SSF143120">
    <property type="entry name" value="YefM-like"/>
    <property type="match status" value="1"/>
</dbReference>
<evidence type="ECO:0000256" key="1">
    <source>
        <dbReference type="ARBA" id="ARBA00009981"/>
    </source>
</evidence>
<dbReference type="Gene3D" id="3.40.1620.10">
    <property type="entry name" value="YefM-like domain"/>
    <property type="match status" value="1"/>
</dbReference>
<dbReference type="Proteomes" id="UP001596456">
    <property type="component" value="Unassembled WGS sequence"/>
</dbReference>
<dbReference type="InterPro" id="IPR036165">
    <property type="entry name" value="YefM-like_sf"/>
</dbReference>
<proteinExistence type="inferred from homology"/>
<keyword evidence="3" id="KW-1185">Reference proteome</keyword>
<accession>A0ABW2KWS4</accession>
<dbReference type="EMBL" id="JBHTCM010000010">
    <property type="protein sequence ID" value="MFC7333613.1"/>
    <property type="molecule type" value="Genomic_DNA"/>
</dbReference>
<organism evidence="2 3">
    <name type="scientific">Rhodocista pekingensis</name>
    <dbReference type="NCBI Taxonomy" id="201185"/>
    <lineage>
        <taxon>Bacteria</taxon>
        <taxon>Pseudomonadati</taxon>
        <taxon>Pseudomonadota</taxon>
        <taxon>Alphaproteobacteria</taxon>
        <taxon>Rhodospirillales</taxon>
        <taxon>Azospirillaceae</taxon>
        <taxon>Rhodocista</taxon>
    </lineage>
</organism>
<sequence length="81" mass="8526">MRNVTVKQAEADLEALIEAAGAGEEVVIAREGGPAVRLVVVEHPGPGRRPLGTVPGDIWIGPDFDDPLPEEMQAAFEGRGP</sequence>
<evidence type="ECO:0000313" key="3">
    <source>
        <dbReference type="Proteomes" id="UP001596456"/>
    </source>
</evidence>
<name>A0ABW2KWS4_9PROT</name>
<protein>
    <submittedName>
        <fullName evidence="2">Type II toxin-antitoxin system Phd/YefM family antitoxin</fullName>
    </submittedName>
</protein>